<dbReference type="RefSeq" id="WP_089111746.1">
    <property type="nucleotide sequence ID" value="NZ_LOKL01000158.1"/>
</dbReference>
<gene>
    <name evidence="1" type="ORF">Xseb_02675</name>
</gene>
<comment type="caution">
    <text evidence="1">The sequence shown here is derived from an EMBL/GenBank/DDBJ whole genome shotgun (WGS) entry which is preliminary data.</text>
</comment>
<organism evidence="1 2">
    <name type="scientific">Xanthomonas citri pv. sesbaniae</name>
    <dbReference type="NCBI Taxonomy" id="473425"/>
    <lineage>
        <taxon>Bacteria</taxon>
        <taxon>Pseudomonadati</taxon>
        <taxon>Pseudomonadota</taxon>
        <taxon>Gammaproteobacteria</taxon>
        <taxon>Lysobacterales</taxon>
        <taxon>Lysobacteraceae</taxon>
        <taxon>Xanthomonas</taxon>
    </lineage>
</organism>
<evidence type="ECO:0000313" key="2">
    <source>
        <dbReference type="Proteomes" id="UP000825388"/>
    </source>
</evidence>
<dbReference type="AlphaFoldDB" id="A0AAW4RTI4"/>
<sequence length="509" mass="56417">MTTPRPETNREIATTADGIDITRGYTGPLLTPYDSVLRNRGGNDLVIYEQVLSDPEVKATLGQRQLAVTQCEWQVEPGGDKRIDRQAADYLREQLHGIGWDDTTTKMLFGVAYGYAVAEIIYKVDGARIGLEAIKVRNRRRFRYGKEGDLRLLTMSNMFEGIPAPAPYFWSFCSGADNDDEPYGLGLAHWLYWPVLFKRNGLKFWLIFLEKFGMPTAVGRYDTEATAPEKTALLQATRAVQTDSGIIMPKSMELDLLEAGRSGTADYKALQDQMDATIQKVVLGQTASTQGTAGKLGSDELQADVRSDIIKADADLVCESFNQGPARWLTEWNFPGAAVPRVYRVTEEPEDLDSRVERDTKLKALGYKPKQVYIEETYGPNYEPAEPVLDPPAPPTAIDGAQFADANHQVMQLLRKHYPAAFATAAPAPDPSVPMARQLDRQLATPAGAWVDQVRSLAQQVESLDELRDRLFELMPDMSLDDYAAVMADGLTAATLTGRYDVQQSTAES</sequence>
<dbReference type="Proteomes" id="UP000825388">
    <property type="component" value="Unassembled WGS sequence"/>
</dbReference>
<protein>
    <submittedName>
        <fullName evidence="1">Portal protein</fullName>
    </submittedName>
</protein>
<dbReference type="Pfam" id="PF06074">
    <property type="entry name" value="Portal_Mu"/>
    <property type="match status" value="1"/>
</dbReference>
<accession>A0AAW4RTI4</accession>
<reference evidence="1" key="1">
    <citation type="submission" date="2015-12" db="EMBL/GenBank/DDBJ databases">
        <authorList>
            <person name="Bansal K."/>
            <person name="Midha S."/>
            <person name="Patil P.B."/>
        </authorList>
    </citation>
    <scope>NUCLEOTIDE SEQUENCE</scope>
    <source>
        <strain evidence="1">LMG867</strain>
    </source>
</reference>
<evidence type="ECO:0000313" key="1">
    <source>
        <dbReference type="EMBL" id="MBZ3926384.1"/>
    </source>
</evidence>
<dbReference type="InterPro" id="IPR009279">
    <property type="entry name" value="Portal_Mu"/>
</dbReference>
<proteinExistence type="predicted"/>
<dbReference type="EMBL" id="LOKL01000158">
    <property type="protein sequence ID" value="MBZ3926384.1"/>
    <property type="molecule type" value="Genomic_DNA"/>
</dbReference>
<name>A0AAW4RTI4_XANCI</name>